<sequence>MFKYLITVAAMVMAATPALADSAPRVWTQEKDQLIGVDSSDAGKDPNFKSLVRIIKAEGGDHPTIQLSCQITTSGYKALNFSVQLDPENTYEDDADRSPRFHHISGIMEIRDEKFPDRYAFHAKSTKLIPLSREVPSRIYNSVVRGDQVQLKVKGKKRDLALPEKNDVFVAFAKFCPVTNGGKFDVSVFEILKGMDLSPNL</sequence>
<dbReference type="EMBL" id="CZQD01000017">
    <property type="protein sequence ID" value="CUS56072.1"/>
    <property type="molecule type" value="Genomic_DNA"/>
</dbReference>
<accession>A0A170PT80</accession>
<gene>
    <name evidence="1" type="ORF">MGWOODY_Hyp75</name>
</gene>
<name>A0A170PT80_9ZZZZ</name>
<proteinExistence type="predicted"/>
<reference evidence="1" key="1">
    <citation type="submission" date="2015-10" db="EMBL/GenBank/DDBJ databases">
        <authorList>
            <person name="Gilbert D.G."/>
        </authorList>
    </citation>
    <scope>NUCLEOTIDE SEQUENCE</scope>
</reference>
<dbReference type="AlphaFoldDB" id="A0A170PT80"/>
<organism evidence="1">
    <name type="scientific">hydrothermal vent metagenome</name>
    <dbReference type="NCBI Taxonomy" id="652676"/>
    <lineage>
        <taxon>unclassified sequences</taxon>
        <taxon>metagenomes</taxon>
        <taxon>ecological metagenomes</taxon>
    </lineage>
</organism>
<evidence type="ECO:0000313" key="1">
    <source>
        <dbReference type="EMBL" id="CUS56072.1"/>
    </source>
</evidence>
<protein>
    <submittedName>
        <fullName evidence="1">Uncharacterized protein</fullName>
    </submittedName>
</protein>